<evidence type="ECO:0000313" key="2">
    <source>
        <dbReference type="Proteomes" id="UP001457282"/>
    </source>
</evidence>
<keyword evidence="2" id="KW-1185">Reference proteome</keyword>
<name>A0AAW1XA19_RUBAR</name>
<dbReference type="Proteomes" id="UP001457282">
    <property type="component" value="Unassembled WGS sequence"/>
</dbReference>
<dbReference type="EMBL" id="JBEDUW010000004">
    <property type="protein sequence ID" value="KAK9933250.1"/>
    <property type="molecule type" value="Genomic_DNA"/>
</dbReference>
<comment type="caution">
    <text evidence="1">The sequence shown here is derived from an EMBL/GenBank/DDBJ whole genome shotgun (WGS) entry which is preliminary data.</text>
</comment>
<dbReference type="AlphaFoldDB" id="A0AAW1XA19"/>
<reference evidence="1 2" key="1">
    <citation type="journal article" date="2023" name="G3 (Bethesda)">
        <title>A chromosome-length genome assembly and annotation of blackberry (Rubus argutus, cv. 'Hillquist').</title>
        <authorList>
            <person name="Bruna T."/>
            <person name="Aryal R."/>
            <person name="Dudchenko O."/>
            <person name="Sargent D.J."/>
            <person name="Mead D."/>
            <person name="Buti M."/>
            <person name="Cavallini A."/>
            <person name="Hytonen T."/>
            <person name="Andres J."/>
            <person name="Pham M."/>
            <person name="Weisz D."/>
            <person name="Mascagni F."/>
            <person name="Usai G."/>
            <person name="Natali L."/>
            <person name="Bassil N."/>
            <person name="Fernandez G.E."/>
            <person name="Lomsadze A."/>
            <person name="Armour M."/>
            <person name="Olukolu B."/>
            <person name="Poorten T."/>
            <person name="Britton C."/>
            <person name="Davik J."/>
            <person name="Ashrafi H."/>
            <person name="Aiden E.L."/>
            <person name="Borodovsky M."/>
            <person name="Worthington M."/>
        </authorList>
    </citation>
    <scope>NUCLEOTIDE SEQUENCE [LARGE SCALE GENOMIC DNA]</scope>
    <source>
        <strain evidence="1">PI 553951</strain>
    </source>
</reference>
<protein>
    <submittedName>
        <fullName evidence="1">Uncharacterized protein</fullName>
    </submittedName>
</protein>
<gene>
    <name evidence="1" type="ORF">M0R45_020451</name>
</gene>
<sequence>MARPISHKRSLMDPVSETCQVVARTFFGIDVVVVDPHFVAADSAPDTLVDALAVSIAVHIVGDIVAAVVDLVAWIRNVAGIAPISAWDLLMGSCLVALVQVVARTFFDIDVVVASPHVVASDSAPGTPVDALAGSIVVHIVGDIVAAVVDHVAWIRSVAGIAPISAQDLLMGSCLVLLVQVVAHTFFDIDVVVADPHFLASDSAPGTLVDALAGSIVVHIVGDIVAAVDLVAWIRNVAGIAPISAQDLLMGSCLVLLVQVVARTFFGIDVVVANPHFVASDNVAGRSADALAGSTVVHIVDDIVVVVVGHPVAWIHSAVGIPRVSVQDLCLC</sequence>
<evidence type="ECO:0000313" key="1">
    <source>
        <dbReference type="EMBL" id="KAK9933250.1"/>
    </source>
</evidence>
<accession>A0AAW1XA19</accession>
<proteinExistence type="predicted"/>
<organism evidence="1 2">
    <name type="scientific">Rubus argutus</name>
    <name type="common">Southern blackberry</name>
    <dbReference type="NCBI Taxonomy" id="59490"/>
    <lineage>
        <taxon>Eukaryota</taxon>
        <taxon>Viridiplantae</taxon>
        <taxon>Streptophyta</taxon>
        <taxon>Embryophyta</taxon>
        <taxon>Tracheophyta</taxon>
        <taxon>Spermatophyta</taxon>
        <taxon>Magnoliopsida</taxon>
        <taxon>eudicotyledons</taxon>
        <taxon>Gunneridae</taxon>
        <taxon>Pentapetalae</taxon>
        <taxon>rosids</taxon>
        <taxon>fabids</taxon>
        <taxon>Rosales</taxon>
        <taxon>Rosaceae</taxon>
        <taxon>Rosoideae</taxon>
        <taxon>Rosoideae incertae sedis</taxon>
        <taxon>Rubus</taxon>
    </lineage>
</organism>